<keyword evidence="8" id="KW-0391">Immunity</keyword>
<evidence type="ECO:0000256" key="7">
    <source>
        <dbReference type="ARBA" id="ARBA00022737"/>
    </source>
</evidence>
<evidence type="ECO:0000256" key="2">
    <source>
        <dbReference type="ARBA" id="ARBA00009634"/>
    </source>
</evidence>
<proteinExistence type="inferred from homology"/>
<evidence type="ECO:0000256" key="3">
    <source>
        <dbReference type="ARBA" id="ARBA00022588"/>
    </source>
</evidence>
<dbReference type="PROSITE" id="PS51450">
    <property type="entry name" value="LRR"/>
    <property type="match status" value="1"/>
</dbReference>
<dbReference type="GO" id="GO:0045087">
    <property type="term" value="P:innate immune response"/>
    <property type="evidence" value="ECO:0007669"/>
    <property type="project" value="UniProtKB-KW"/>
</dbReference>
<dbReference type="Proteomes" id="UP001233999">
    <property type="component" value="Unassembled WGS sequence"/>
</dbReference>
<keyword evidence="7" id="KW-0677">Repeat</keyword>
<dbReference type="SMART" id="SM00369">
    <property type="entry name" value="LRR_TYP"/>
    <property type="match status" value="3"/>
</dbReference>
<evidence type="ECO:0000313" key="15">
    <source>
        <dbReference type="EMBL" id="KAJ9585472.1"/>
    </source>
</evidence>
<evidence type="ECO:0000256" key="5">
    <source>
        <dbReference type="ARBA" id="ARBA00022692"/>
    </source>
</evidence>
<dbReference type="InterPro" id="IPR003591">
    <property type="entry name" value="Leu-rich_rpt_typical-subtyp"/>
</dbReference>
<evidence type="ECO:0000256" key="4">
    <source>
        <dbReference type="ARBA" id="ARBA00022614"/>
    </source>
</evidence>
<dbReference type="Pfam" id="PF01582">
    <property type="entry name" value="TIR"/>
    <property type="match status" value="1"/>
</dbReference>
<feature type="domain" description="TIR" evidence="14">
    <location>
        <begin position="279"/>
        <end position="422"/>
    </location>
</feature>
<comment type="similarity">
    <text evidence="2">Belongs to the Toll-like receptor family.</text>
</comment>
<dbReference type="Gene3D" id="3.80.10.10">
    <property type="entry name" value="Ribonuclease Inhibitor"/>
    <property type="match status" value="2"/>
</dbReference>
<keyword evidence="4" id="KW-0433">Leucine-rich repeat</keyword>
<keyword evidence="12" id="KW-0325">Glycoprotein</keyword>
<dbReference type="GO" id="GO:0005886">
    <property type="term" value="C:plasma membrane"/>
    <property type="evidence" value="ECO:0007669"/>
    <property type="project" value="TreeGrafter"/>
</dbReference>
<dbReference type="InterPro" id="IPR032675">
    <property type="entry name" value="LRR_dom_sf"/>
</dbReference>
<reference evidence="15" key="2">
    <citation type="submission" date="2023-05" db="EMBL/GenBank/DDBJ databases">
        <authorList>
            <person name="Fouks B."/>
        </authorList>
    </citation>
    <scope>NUCLEOTIDE SEQUENCE</scope>
    <source>
        <strain evidence="15">Stay&amp;Tobe</strain>
        <tissue evidence="15">Testes</tissue>
    </source>
</reference>
<keyword evidence="9 13" id="KW-1133">Transmembrane helix</keyword>
<evidence type="ECO:0000256" key="13">
    <source>
        <dbReference type="SAM" id="Phobius"/>
    </source>
</evidence>
<dbReference type="Gene3D" id="3.40.50.10140">
    <property type="entry name" value="Toll/interleukin-1 receptor homology (TIR) domain"/>
    <property type="match status" value="1"/>
</dbReference>
<evidence type="ECO:0000256" key="9">
    <source>
        <dbReference type="ARBA" id="ARBA00022989"/>
    </source>
</evidence>
<dbReference type="InterPro" id="IPR000157">
    <property type="entry name" value="TIR_dom"/>
</dbReference>
<keyword evidence="5 13" id="KW-0812">Transmembrane</keyword>
<name>A0AAD7ZRY3_DIPPU</name>
<dbReference type="AlphaFoldDB" id="A0AAD7ZRY3"/>
<keyword evidence="16" id="KW-1185">Reference proteome</keyword>
<evidence type="ECO:0000256" key="10">
    <source>
        <dbReference type="ARBA" id="ARBA00023136"/>
    </source>
</evidence>
<dbReference type="FunFam" id="3.40.50.10140:FF:000001">
    <property type="entry name" value="Toll-like receptor 2"/>
    <property type="match status" value="1"/>
</dbReference>
<keyword evidence="10 13" id="KW-0472">Membrane</keyword>
<evidence type="ECO:0000256" key="12">
    <source>
        <dbReference type="ARBA" id="ARBA00023180"/>
    </source>
</evidence>
<dbReference type="SUPFAM" id="SSF52200">
    <property type="entry name" value="Toll/Interleukin receptor TIR domain"/>
    <property type="match status" value="1"/>
</dbReference>
<comment type="subcellular location">
    <subcellularLocation>
        <location evidence="1">Membrane</location>
        <topology evidence="1">Single-pass type I membrane protein</topology>
    </subcellularLocation>
</comment>
<protein>
    <recommendedName>
        <fullName evidence="14">TIR domain-containing protein</fullName>
    </recommendedName>
</protein>
<evidence type="ECO:0000256" key="8">
    <source>
        <dbReference type="ARBA" id="ARBA00022859"/>
    </source>
</evidence>
<dbReference type="EMBL" id="JASPKZ010007268">
    <property type="protein sequence ID" value="KAJ9585472.1"/>
    <property type="molecule type" value="Genomic_DNA"/>
</dbReference>
<dbReference type="PANTHER" id="PTHR24365">
    <property type="entry name" value="TOLL-LIKE RECEPTOR"/>
    <property type="match status" value="1"/>
</dbReference>
<dbReference type="GO" id="GO:0038023">
    <property type="term" value="F:signaling receptor activity"/>
    <property type="evidence" value="ECO:0007669"/>
    <property type="project" value="TreeGrafter"/>
</dbReference>
<evidence type="ECO:0000256" key="1">
    <source>
        <dbReference type="ARBA" id="ARBA00004479"/>
    </source>
</evidence>
<keyword evidence="6" id="KW-0732">Signal</keyword>
<dbReference type="InterPro" id="IPR001611">
    <property type="entry name" value="Leu-rich_rpt"/>
</dbReference>
<dbReference type="Pfam" id="PF13855">
    <property type="entry name" value="LRR_8"/>
    <property type="match status" value="1"/>
</dbReference>
<comment type="caution">
    <text evidence="15">The sequence shown here is derived from an EMBL/GenBank/DDBJ whole genome shotgun (WGS) entry which is preliminary data.</text>
</comment>
<feature type="transmembrane region" description="Helical" evidence="13">
    <location>
        <begin position="230"/>
        <end position="251"/>
    </location>
</feature>
<organism evidence="15 16">
    <name type="scientific">Diploptera punctata</name>
    <name type="common">Pacific beetle cockroach</name>
    <dbReference type="NCBI Taxonomy" id="6984"/>
    <lineage>
        <taxon>Eukaryota</taxon>
        <taxon>Metazoa</taxon>
        <taxon>Ecdysozoa</taxon>
        <taxon>Arthropoda</taxon>
        <taxon>Hexapoda</taxon>
        <taxon>Insecta</taxon>
        <taxon>Pterygota</taxon>
        <taxon>Neoptera</taxon>
        <taxon>Polyneoptera</taxon>
        <taxon>Dictyoptera</taxon>
        <taxon>Blattodea</taxon>
        <taxon>Blaberoidea</taxon>
        <taxon>Blaberidae</taxon>
        <taxon>Diplopterinae</taxon>
        <taxon>Diploptera</taxon>
    </lineage>
</organism>
<reference evidence="15" key="1">
    <citation type="journal article" date="2023" name="IScience">
        <title>Live-bearing cockroach genome reveals convergent evolutionary mechanisms linked to viviparity in insects and beyond.</title>
        <authorList>
            <person name="Fouks B."/>
            <person name="Harrison M.C."/>
            <person name="Mikhailova A.A."/>
            <person name="Marchal E."/>
            <person name="English S."/>
            <person name="Carruthers M."/>
            <person name="Jennings E.C."/>
            <person name="Chiamaka E.L."/>
            <person name="Frigard R.A."/>
            <person name="Pippel M."/>
            <person name="Attardo G.M."/>
            <person name="Benoit J.B."/>
            <person name="Bornberg-Bauer E."/>
            <person name="Tobe S.S."/>
        </authorList>
    </citation>
    <scope>NUCLEOTIDE SEQUENCE</scope>
    <source>
        <strain evidence="15">Stay&amp;Tobe</strain>
    </source>
</reference>
<dbReference type="PROSITE" id="PS50104">
    <property type="entry name" value="TIR"/>
    <property type="match status" value="1"/>
</dbReference>
<dbReference type="PANTHER" id="PTHR24365:SF530">
    <property type="entry name" value="MSTPROX-RELATED"/>
    <property type="match status" value="1"/>
</dbReference>
<sequence>MNRTGCLDSDIPGGDSEFDLLPKLKVLDLSNCNLQHLNASTFTKFPNLEFLYLSSNQLSTLPSNFTLPLINLKELHLAQNYLTSVQLYLPQNLTVDVLDISNNLLSSPAHIVYSGKVWKLDLSSNNISGWNDPNIFVAWVRQIDLSNNHIDFITVNMRTSFQELISVNLSSNPIDCRQCRTAELQKWFKESSPSNIHNFTCAWPLQEKGEAVASVKIDPLSCTKSNMDDIPVIISLSVLGTGVLVAILLLYKYRLQIAYTVHALGMKRRYKAKRDNGEKEYDAFVCYSSLDTSWVCNELSPSLEKAPENYKFCIHERDFPVGTFIMRNIDSAIKKSRHTIVVLSNRFLTSSWCRWELELTNYTMIHEDRDLIIMIELEHLDKHKIPRFLKFLMNTRTYLEWPKKNADQAAIDSAWKKIRLALGVSLSQQKLKDSSSP</sequence>
<gene>
    <name evidence="15" type="ORF">L9F63_002737</name>
</gene>
<evidence type="ECO:0000256" key="11">
    <source>
        <dbReference type="ARBA" id="ARBA00023170"/>
    </source>
</evidence>
<dbReference type="GO" id="GO:0002224">
    <property type="term" value="P:toll-like receptor signaling pathway"/>
    <property type="evidence" value="ECO:0007669"/>
    <property type="project" value="TreeGrafter"/>
</dbReference>
<evidence type="ECO:0000259" key="14">
    <source>
        <dbReference type="PROSITE" id="PS50104"/>
    </source>
</evidence>
<evidence type="ECO:0000313" key="16">
    <source>
        <dbReference type="Proteomes" id="UP001233999"/>
    </source>
</evidence>
<accession>A0AAD7ZRY3</accession>
<keyword evidence="3" id="KW-0399">Innate immunity</keyword>
<dbReference type="PRINTS" id="PR01537">
    <property type="entry name" value="INTRLKN1R1F"/>
</dbReference>
<evidence type="ECO:0000256" key="6">
    <source>
        <dbReference type="ARBA" id="ARBA00022729"/>
    </source>
</evidence>
<dbReference type="SUPFAM" id="SSF52058">
    <property type="entry name" value="L domain-like"/>
    <property type="match status" value="1"/>
</dbReference>
<dbReference type="InterPro" id="IPR035897">
    <property type="entry name" value="Toll_tir_struct_dom_sf"/>
</dbReference>
<dbReference type="SMART" id="SM00255">
    <property type="entry name" value="TIR"/>
    <property type="match status" value="1"/>
</dbReference>
<keyword evidence="11" id="KW-0675">Receptor</keyword>